<dbReference type="InterPro" id="IPR003953">
    <property type="entry name" value="FAD-dep_OxRdtase_2_FAD-bd"/>
</dbReference>
<dbReference type="PANTHER" id="PTHR11632:SF51">
    <property type="entry name" value="SUCCINATE DEHYDROGENASE [UBIQUINONE] FLAVOPROTEIN SUBUNIT, MITOCHONDRIAL"/>
    <property type="match status" value="1"/>
</dbReference>
<dbReference type="InterPro" id="IPR036188">
    <property type="entry name" value="FAD/NAD-bd_sf"/>
</dbReference>
<dbReference type="RefSeq" id="WP_155475339.1">
    <property type="nucleotide sequence ID" value="NZ_WNKU01000003.1"/>
</dbReference>
<dbReference type="Gene3D" id="1.20.58.100">
    <property type="entry name" value="Fumarate reductase/succinate dehydrogenase flavoprotein-like, C-terminal domain"/>
    <property type="match status" value="1"/>
</dbReference>
<proteinExistence type="predicted"/>
<feature type="domain" description="Fumarate reductase/succinate dehydrogenase flavoprotein-like C-terminal" evidence="5">
    <location>
        <begin position="496"/>
        <end position="549"/>
    </location>
</feature>
<keyword evidence="1" id="KW-0285">Flavoprotein</keyword>
<dbReference type="OrthoDB" id="9806724at2"/>
<dbReference type="SUPFAM" id="SSF56425">
    <property type="entry name" value="Succinate dehydrogenase/fumarate reductase flavoprotein, catalytic domain"/>
    <property type="match status" value="1"/>
</dbReference>
<dbReference type="SUPFAM" id="SSF51905">
    <property type="entry name" value="FAD/NAD(P)-binding domain"/>
    <property type="match status" value="1"/>
</dbReference>
<feature type="domain" description="FAD-dependent oxidoreductase 2 FAD-binding" evidence="4">
    <location>
        <begin position="7"/>
        <end position="375"/>
    </location>
</feature>
<keyword evidence="7" id="KW-1185">Reference proteome</keyword>
<dbReference type="EC" id="1.8.99.2" evidence="6"/>
<dbReference type="InterPro" id="IPR027477">
    <property type="entry name" value="Succ_DH/fumarate_Rdtase_cat_sf"/>
</dbReference>
<dbReference type="InterPro" id="IPR015939">
    <property type="entry name" value="Fum_Rdtase/Succ_DH_flav-like_C"/>
</dbReference>
<dbReference type="Gene3D" id="3.50.50.60">
    <property type="entry name" value="FAD/NAD(P)-binding domain"/>
    <property type="match status" value="1"/>
</dbReference>
<dbReference type="PRINTS" id="PR00368">
    <property type="entry name" value="FADPNR"/>
</dbReference>
<dbReference type="PANTHER" id="PTHR11632">
    <property type="entry name" value="SUCCINATE DEHYDROGENASE 2 FLAVOPROTEIN SUBUNIT"/>
    <property type="match status" value="1"/>
</dbReference>
<evidence type="ECO:0000313" key="6">
    <source>
        <dbReference type="EMBL" id="MTV48229.1"/>
    </source>
</evidence>
<dbReference type="GO" id="GO:0009055">
    <property type="term" value="F:electron transfer activity"/>
    <property type="evidence" value="ECO:0007669"/>
    <property type="project" value="TreeGrafter"/>
</dbReference>
<dbReference type="Gene3D" id="3.90.700.10">
    <property type="entry name" value="Succinate dehydrogenase/fumarate reductase flavoprotein, catalytic domain"/>
    <property type="match status" value="1"/>
</dbReference>
<evidence type="ECO:0000256" key="2">
    <source>
        <dbReference type="ARBA" id="ARBA00023002"/>
    </source>
</evidence>
<dbReference type="GO" id="GO:0009973">
    <property type="term" value="F:adenylyl-sulfate reductase activity"/>
    <property type="evidence" value="ECO:0007669"/>
    <property type="project" value="UniProtKB-EC"/>
</dbReference>
<name>A0A6I3SHA0_HELMO</name>
<comment type="caution">
    <text evidence="6">The sequence shown here is derived from an EMBL/GenBank/DDBJ whole genome shotgun (WGS) entry which is preliminary data.</text>
</comment>
<sequence length="589" mass="64894">MDVLDTDWLILGGGAAGIMAAIRAKELCPTCRVTVIEKANVQRSGCLAAGINAINAYLNPGETAESFLSYVKAEFANLVRDDLVYTLAERLNEMTDRLVEWGLPVFRDEQGRYLRRGRASVQINGEAIKPLMAAALHQCGAEVLNHRVATDLIVIDDRVVGALVLNLADGSFTAVRAKGVLIATGGVSGIYGPNAGGAARHKQWYSPFNAGTGLAMAARAGAELTSLEMRFIALRVAHTMAPTGTLAQGVRTPHINRLNAHYLNDYTYEQVAPTTAERLWATLQEEKKGRGPCYLDTRGLTSEQGERLQKAYLSMCPTQVLQWSDAGKRPEEMPVPITGSEPYLVGGHGMAGLWIDERRRTTVTGLYAAGDAAGGAPKKYVTGSMAEGAIAAETFFNEIQDWREPRPDAWQIAVCAALQRARQPLEPKEDSTKGNCENNNKSQIRRLEEQLQAVMDRWAGGRPAGYEYDAKGLLRAQQEVDYLIEAGREIKASEAYELMRVHEVWDRLLLARLLLAHMLYRQESRWPVYQSRLDYPARDDQRWRIFVNSRIPAQNTVTKIDLEIIERPPVDSHGRDGQTALSSFGGGAA</sequence>
<dbReference type="EMBL" id="WNKU01000003">
    <property type="protein sequence ID" value="MTV48229.1"/>
    <property type="molecule type" value="Genomic_DNA"/>
</dbReference>
<dbReference type="AlphaFoldDB" id="A0A6I3SHA0"/>
<dbReference type="InterPro" id="IPR037099">
    <property type="entry name" value="Fum_R/Succ_DH_flav-like_C_sf"/>
</dbReference>
<keyword evidence="2 6" id="KW-0560">Oxidoreductase</keyword>
<dbReference type="GO" id="GO:0009061">
    <property type="term" value="P:anaerobic respiration"/>
    <property type="evidence" value="ECO:0007669"/>
    <property type="project" value="TreeGrafter"/>
</dbReference>
<accession>A0A6I3SHA0</accession>
<dbReference type="GO" id="GO:0050660">
    <property type="term" value="F:flavin adenine dinucleotide binding"/>
    <property type="evidence" value="ECO:0007669"/>
    <property type="project" value="TreeGrafter"/>
</dbReference>
<reference evidence="6 7" key="1">
    <citation type="submission" date="2019-11" db="EMBL/GenBank/DDBJ databases">
        <title>Whole-genome sequence of a the green, strictly anaerobic photosynthetic bacterium Heliobacillus mobilis DSM 6151.</title>
        <authorList>
            <person name="Kyndt J.A."/>
            <person name="Meyer T.E."/>
        </authorList>
    </citation>
    <scope>NUCLEOTIDE SEQUENCE [LARGE SCALE GENOMIC DNA]</scope>
    <source>
        <strain evidence="6 7">DSM 6151</strain>
    </source>
</reference>
<dbReference type="GO" id="GO:0000104">
    <property type="term" value="F:succinate dehydrogenase activity"/>
    <property type="evidence" value="ECO:0007669"/>
    <property type="project" value="TreeGrafter"/>
</dbReference>
<feature type="region of interest" description="Disordered" evidence="3">
    <location>
        <begin position="568"/>
        <end position="589"/>
    </location>
</feature>
<dbReference type="Pfam" id="PF00890">
    <property type="entry name" value="FAD_binding_2"/>
    <property type="match status" value="1"/>
</dbReference>
<evidence type="ECO:0000259" key="4">
    <source>
        <dbReference type="Pfam" id="PF00890"/>
    </source>
</evidence>
<dbReference type="SUPFAM" id="SSF46977">
    <property type="entry name" value="Succinate dehydrogenase/fumarate reductase flavoprotein C-terminal domain"/>
    <property type="match status" value="1"/>
</dbReference>
<protein>
    <submittedName>
        <fullName evidence="6">Adenylyl-sulfate reductase subunit alpha</fullName>
        <ecNumber evidence="6">1.8.99.2</ecNumber>
    </submittedName>
</protein>
<dbReference type="GO" id="GO:0033765">
    <property type="term" value="F:steroid dehydrogenase activity, acting on the CH-CH group of donors"/>
    <property type="evidence" value="ECO:0007669"/>
    <property type="project" value="UniProtKB-ARBA"/>
</dbReference>
<dbReference type="Pfam" id="PF02910">
    <property type="entry name" value="Succ_DH_flav_C"/>
    <property type="match status" value="1"/>
</dbReference>
<dbReference type="InterPro" id="IPR030664">
    <property type="entry name" value="SdhA/FrdA/AprA"/>
</dbReference>
<evidence type="ECO:0000313" key="7">
    <source>
        <dbReference type="Proteomes" id="UP000430670"/>
    </source>
</evidence>
<gene>
    <name evidence="6" type="ORF">GJ688_04420</name>
</gene>
<dbReference type="PRINTS" id="PR00411">
    <property type="entry name" value="PNDRDTASEI"/>
</dbReference>
<dbReference type="PIRSF" id="PIRSF000171">
    <property type="entry name" value="SDHA_APRA_LASPO"/>
    <property type="match status" value="1"/>
</dbReference>
<evidence type="ECO:0000256" key="3">
    <source>
        <dbReference type="SAM" id="MobiDB-lite"/>
    </source>
</evidence>
<dbReference type="Proteomes" id="UP000430670">
    <property type="component" value="Unassembled WGS sequence"/>
</dbReference>
<dbReference type="GO" id="GO:0005886">
    <property type="term" value="C:plasma membrane"/>
    <property type="evidence" value="ECO:0007669"/>
    <property type="project" value="TreeGrafter"/>
</dbReference>
<evidence type="ECO:0000256" key="1">
    <source>
        <dbReference type="ARBA" id="ARBA00022630"/>
    </source>
</evidence>
<evidence type="ECO:0000259" key="5">
    <source>
        <dbReference type="Pfam" id="PF02910"/>
    </source>
</evidence>
<dbReference type="NCBIfam" id="NF005331">
    <property type="entry name" value="PRK06854.1-2"/>
    <property type="match status" value="1"/>
</dbReference>
<organism evidence="6 7">
    <name type="scientific">Heliobacterium mobile</name>
    <name type="common">Heliobacillus mobilis</name>
    <dbReference type="NCBI Taxonomy" id="28064"/>
    <lineage>
        <taxon>Bacteria</taxon>
        <taxon>Bacillati</taxon>
        <taxon>Bacillota</taxon>
        <taxon>Clostridia</taxon>
        <taxon>Eubacteriales</taxon>
        <taxon>Heliobacteriaceae</taxon>
        <taxon>Heliobacterium</taxon>
    </lineage>
</organism>